<feature type="domain" description="Helix-hairpin-helix DNA-binding motif class 1" evidence="2">
    <location>
        <begin position="150"/>
        <end position="169"/>
    </location>
</feature>
<dbReference type="InterPro" id="IPR004509">
    <property type="entry name" value="Competence_ComEA_HhH"/>
</dbReference>
<accession>A0ABV6KJD5</accession>
<dbReference type="InterPro" id="IPR051675">
    <property type="entry name" value="Endo/Exo/Phosphatase_dom_1"/>
</dbReference>
<dbReference type="InterPro" id="IPR019554">
    <property type="entry name" value="Soluble_ligand-bd"/>
</dbReference>
<keyword evidence="1" id="KW-0472">Membrane</keyword>
<evidence type="ECO:0000313" key="4">
    <source>
        <dbReference type="Proteomes" id="UP001589838"/>
    </source>
</evidence>
<dbReference type="Proteomes" id="UP001589838">
    <property type="component" value="Unassembled WGS sequence"/>
</dbReference>
<name>A0ABV6KJD5_9BACI</name>
<dbReference type="EMBL" id="JBHLUX010000094">
    <property type="protein sequence ID" value="MFC0473433.1"/>
    <property type="molecule type" value="Genomic_DNA"/>
</dbReference>
<feature type="transmembrane region" description="Helical" evidence="1">
    <location>
        <begin position="12"/>
        <end position="29"/>
    </location>
</feature>
<keyword evidence="1" id="KW-1133">Transmembrane helix</keyword>
<dbReference type="Gene3D" id="1.10.150.280">
    <property type="entry name" value="AF1531-like domain"/>
    <property type="match status" value="1"/>
</dbReference>
<dbReference type="Pfam" id="PF10531">
    <property type="entry name" value="SLBB"/>
    <property type="match status" value="1"/>
</dbReference>
<comment type="caution">
    <text evidence="3">The sequence shown here is derived from an EMBL/GenBank/DDBJ whole genome shotgun (WGS) entry which is preliminary data.</text>
</comment>
<sequence length="203" mass="22103">MIKKIPEKKQIVISIGILLLVSLVLFVHFRNANEEEVNFDFQEAASLVQATETIPSVLIEGGTKITVDIKGAIALPGVYELNEGSRVHNVIEMAGGFLSDADELQLNLAQLLQDEMMIYVPTEGEEVQENLVNSSGNKDGKIAINRVDETTLEQLPGIGPAKAAAIISYREEHGPFKGIEDLQNVSGIGPKSAEKLTDYIVFN</sequence>
<keyword evidence="1" id="KW-0812">Transmembrane</keyword>
<dbReference type="PANTHER" id="PTHR21180">
    <property type="entry name" value="ENDONUCLEASE/EXONUCLEASE/PHOSPHATASE FAMILY DOMAIN-CONTAINING PROTEIN 1"/>
    <property type="match status" value="1"/>
</dbReference>
<proteinExistence type="predicted"/>
<feature type="domain" description="Helix-hairpin-helix DNA-binding motif class 1" evidence="2">
    <location>
        <begin position="180"/>
        <end position="199"/>
    </location>
</feature>
<keyword evidence="4" id="KW-1185">Reference proteome</keyword>
<evidence type="ECO:0000313" key="3">
    <source>
        <dbReference type="EMBL" id="MFC0473433.1"/>
    </source>
</evidence>
<dbReference type="Pfam" id="PF12836">
    <property type="entry name" value="HHH_3"/>
    <property type="match status" value="1"/>
</dbReference>
<dbReference type="InterPro" id="IPR003583">
    <property type="entry name" value="Hlx-hairpin-Hlx_DNA-bd_motif"/>
</dbReference>
<dbReference type="SUPFAM" id="SSF47781">
    <property type="entry name" value="RuvA domain 2-like"/>
    <property type="match status" value="1"/>
</dbReference>
<organism evidence="3 4">
    <name type="scientific">Halalkalibacter kiskunsagensis</name>
    <dbReference type="NCBI Taxonomy" id="1548599"/>
    <lineage>
        <taxon>Bacteria</taxon>
        <taxon>Bacillati</taxon>
        <taxon>Bacillota</taxon>
        <taxon>Bacilli</taxon>
        <taxon>Bacillales</taxon>
        <taxon>Bacillaceae</taxon>
        <taxon>Halalkalibacter</taxon>
    </lineage>
</organism>
<evidence type="ECO:0000256" key="1">
    <source>
        <dbReference type="SAM" id="Phobius"/>
    </source>
</evidence>
<dbReference type="NCBIfam" id="TIGR00426">
    <property type="entry name" value="competence protein ComEA helix-hairpin-helix repeat region"/>
    <property type="match status" value="1"/>
</dbReference>
<evidence type="ECO:0000259" key="2">
    <source>
        <dbReference type="SMART" id="SM00278"/>
    </source>
</evidence>
<protein>
    <submittedName>
        <fullName evidence="3">Helix-hairpin-helix domain-containing protein</fullName>
    </submittedName>
</protein>
<dbReference type="SMART" id="SM00278">
    <property type="entry name" value="HhH1"/>
    <property type="match status" value="2"/>
</dbReference>
<dbReference type="InterPro" id="IPR010994">
    <property type="entry name" value="RuvA_2-like"/>
</dbReference>
<gene>
    <name evidence="3" type="ORF">ACFFHM_23725</name>
</gene>
<reference evidence="3 4" key="1">
    <citation type="submission" date="2024-09" db="EMBL/GenBank/DDBJ databases">
        <authorList>
            <person name="Sun Q."/>
            <person name="Mori K."/>
        </authorList>
    </citation>
    <scope>NUCLEOTIDE SEQUENCE [LARGE SCALE GENOMIC DNA]</scope>
    <source>
        <strain evidence="3 4">NCAIM B.02610</strain>
    </source>
</reference>
<dbReference type="PANTHER" id="PTHR21180:SF32">
    <property type="entry name" value="ENDONUCLEASE_EXONUCLEASE_PHOSPHATASE FAMILY DOMAIN-CONTAINING PROTEIN 1"/>
    <property type="match status" value="1"/>
</dbReference>
<dbReference type="RefSeq" id="WP_335961909.1">
    <property type="nucleotide sequence ID" value="NZ_JAXBLX010000022.1"/>
</dbReference>